<dbReference type="CDD" id="cd04301">
    <property type="entry name" value="NAT_SF"/>
    <property type="match status" value="1"/>
</dbReference>
<reference evidence="4 5" key="1">
    <citation type="submission" date="2023-07" db="EMBL/GenBank/DDBJ databases">
        <title>Sorghum-associated microbial communities from plants grown in Nebraska, USA.</title>
        <authorList>
            <person name="Schachtman D."/>
        </authorList>
    </citation>
    <scope>NUCLEOTIDE SEQUENCE [LARGE SCALE GENOMIC DNA]</scope>
    <source>
        <strain evidence="4 5">DS1781</strain>
    </source>
</reference>
<dbReference type="PROSITE" id="PS51186">
    <property type="entry name" value="GNAT"/>
    <property type="match status" value="1"/>
</dbReference>
<proteinExistence type="predicted"/>
<gene>
    <name evidence="4" type="ORF">J2739_001246</name>
</gene>
<keyword evidence="1" id="KW-0808">Transferase</keyword>
<dbReference type="Proteomes" id="UP001184230">
    <property type="component" value="Unassembled WGS sequence"/>
</dbReference>
<dbReference type="InterPro" id="IPR050832">
    <property type="entry name" value="Bact_Acetyltransf"/>
</dbReference>
<evidence type="ECO:0000313" key="4">
    <source>
        <dbReference type="EMBL" id="MDR6535486.1"/>
    </source>
</evidence>
<dbReference type="PANTHER" id="PTHR43877:SF2">
    <property type="entry name" value="AMINOALKYLPHOSPHONATE N-ACETYLTRANSFERASE-RELATED"/>
    <property type="match status" value="1"/>
</dbReference>
<organism evidence="4 5">
    <name type="scientific">Variovorax soli</name>
    <dbReference type="NCBI Taxonomy" id="376815"/>
    <lineage>
        <taxon>Bacteria</taxon>
        <taxon>Pseudomonadati</taxon>
        <taxon>Pseudomonadota</taxon>
        <taxon>Betaproteobacteria</taxon>
        <taxon>Burkholderiales</taxon>
        <taxon>Comamonadaceae</taxon>
        <taxon>Variovorax</taxon>
    </lineage>
</organism>
<comment type="caution">
    <text evidence="4">The sequence shown here is derived from an EMBL/GenBank/DDBJ whole genome shotgun (WGS) entry which is preliminary data.</text>
</comment>
<dbReference type="SUPFAM" id="SSF55729">
    <property type="entry name" value="Acyl-CoA N-acyltransferases (Nat)"/>
    <property type="match status" value="1"/>
</dbReference>
<dbReference type="Gene3D" id="3.40.630.30">
    <property type="match status" value="1"/>
</dbReference>
<evidence type="ECO:0000256" key="1">
    <source>
        <dbReference type="ARBA" id="ARBA00022679"/>
    </source>
</evidence>
<protein>
    <submittedName>
        <fullName evidence="4">GNAT superfamily N-acetyltransferase</fullName>
    </submittedName>
</protein>
<dbReference type="EMBL" id="JAVDRF010000002">
    <property type="protein sequence ID" value="MDR6535486.1"/>
    <property type="molecule type" value="Genomic_DNA"/>
</dbReference>
<evidence type="ECO:0000313" key="5">
    <source>
        <dbReference type="Proteomes" id="UP001184230"/>
    </source>
</evidence>
<dbReference type="InterPro" id="IPR000182">
    <property type="entry name" value="GNAT_dom"/>
</dbReference>
<dbReference type="Pfam" id="PF00583">
    <property type="entry name" value="Acetyltransf_1"/>
    <property type="match status" value="1"/>
</dbReference>
<keyword evidence="2" id="KW-0012">Acyltransferase</keyword>
<dbReference type="RefSeq" id="WP_309899604.1">
    <property type="nucleotide sequence ID" value="NZ_JAVDRF010000002.1"/>
</dbReference>
<dbReference type="InterPro" id="IPR016181">
    <property type="entry name" value="Acyl_CoA_acyltransferase"/>
</dbReference>
<dbReference type="PANTHER" id="PTHR43877">
    <property type="entry name" value="AMINOALKYLPHOSPHONATE N-ACETYLTRANSFERASE-RELATED-RELATED"/>
    <property type="match status" value="1"/>
</dbReference>
<feature type="domain" description="N-acetyltransferase" evidence="3">
    <location>
        <begin position="7"/>
        <end position="159"/>
    </location>
</feature>
<accession>A0ABU1NC88</accession>
<evidence type="ECO:0000256" key="2">
    <source>
        <dbReference type="ARBA" id="ARBA00023315"/>
    </source>
</evidence>
<keyword evidence="5" id="KW-1185">Reference proteome</keyword>
<sequence>MIEILLADYRDPAHARALVDLLDSYARDPAGGGTPLAAEVLAELPEALAARPQAFSVLAFDGREAIGLVNCIEGFSTFACKPLVNVHDVVVRPSHRGRRVTQRMLARVEQEARARGACKLTLEVLSANHSALRAYVREGFANYQLDPAFGQAMFLQKKL</sequence>
<evidence type="ECO:0000259" key="3">
    <source>
        <dbReference type="PROSITE" id="PS51186"/>
    </source>
</evidence>
<name>A0ABU1NC88_9BURK</name>